<feature type="compositionally biased region" description="Polar residues" evidence="1">
    <location>
        <begin position="22"/>
        <end position="44"/>
    </location>
</feature>
<protein>
    <submittedName>
        <fullName evidence="2">Uncharacterized protein</fullName>
    </submittedName>
</protein>
<evidence type="ECO:0000256" key="1">
    <source>
        <dbReference type="SAM" id="MobiDB-lite"/>
    </source>
</evidence>
<dbReference type="EMBL" id="AVOT02006870">
    <property type="protein sequence ID" value="MBW0482626.1"/>
    <property type="molecule type" value="Genomic_DNA"/>
</dbReference>
<gene>
    <name evidence="2" type="ORF">O181_022341</name>
</gene>
<keyword evidence="3" id="KW-1185">Reference proteome</keyword>
<organism evidence="2 3">
    <name type="scientific">Austropuccinia psidii MF-1</name>
    <dbReference type="NCBI Taxonomy" id="1389203"/>
    <lineage>
        <taxon>Eukaryota</taxon>
        <taxon>Fungi</taxon>
        <taxon>Dikarya</taxon>
        <taxon>Basidiomycota</taxon>
        <taxon>Pucciniomycotina</taxon>
        <taxon>Pucciniomycetes</taxon>
        <taxon>Pucciniales</taxon>
        <taxon>Sphaerophragmiaceae</taxon>
        <taxon>Austropuccinia</taxon>
    </lineage>
</organism>
<dbReference type="AlphaFoldDB" id="A0A9Q3CCN8"/>
<evidence type="ECO:0000313" key="3">
    <source>
        <dbReference type="Proteomes" id="UP000765509"/>
    </source>
</evidence>
<evidence type="ECO:0000313" key="2">
    <source>
        <dbReference type="EMBL" id="MBW0482626.1"/>
    </source>
</evidence>
<reference evidence="2" key="1">
    <citation type="submission" date="2021-03" db="EMBL/GenBank/DDBJ databases">
        <title>Draft genome sequence of rust myrtle Austropuccinia psidii MF-1, a brazilian biotype.</title>
        <authorList>
            <person name="Quecine M.C."/>
            <person name="Pachon D.M.R."/>
            <person name="Bonatelli M.L."/>
            <person name="Correr F.H."/>
            <person name="Franceschini L.M."/>
            <person name="Leite T.F."/>
            <person name="Margarido G.R.A."/>
            <person name="Almeida C.A."/>
            <person name="Ferrarezi J.A."/>
            <person name="Labate C.A."/>
        </authorList>
    </citation>
    <scope>NUCLEOTIDE SEQUENCE</scope>
    <source>
        <strain evidence="2">MF-1</strain>
    </source>
</reference>
<proteinExistence type="predicted"/>
<accession>A0A9Q3CCN8</accession>
<dbReference type="Proteomes" id="UP000765509">
    <property type="component" value="Unassembled WGS sequence"/>
</dbReference>
<sequence>MITVGTQPYYHIDLKDEPEVLKSSSENTPPKSSRSCNKITAGTQQDYHTDFNKATFSNNISSPLIHKKSLTRQKRSIIGYNYEAEKSLDLIDENFS</sequence>
<name>A0A9Q3CCN8_9BASI</name>
<feature type="region of interest" description="Disordered" evidence="1">
    <location>
        <begin position="15"/>
        <end position="44"/>
    </location>
</feature>
<comment type="caution">
    <text evidence="2">The sequence shown here is derived from an EMBL/GenBank/DDBJ whole genome shotgun (WGS) entry which is preliminary data.</text>
</comment>